<dbReference type="EMBL" id="JAABOA010001284">
    <property type="protein sequence ID" value="KAF9581879.1"/>
    <property type="molecule type" value="Genomic_DNA"/>
</dbReference>
<evidence type="ECO:0000256" key="2">
    <source>
        <dbReference type="SAM" id="Coils"/>
    </source>
</evidence>
<feature type="repeat" description="PPR" evidence="1">
    <location>
        <begin position="317"/>
        <end position="351"/>
    </location>
</feature>
<reference evidence="4" key="1">
    <citation type="journal article" date="2020" name="Fungal Divers.">
        <title>Resolving the Mortierellaceae phylogeny through synthesis of multi-gene phylogenetics and phylogenomics.</title>
        <authorList>
            <person name="Vandepol N."/>
            <person name="Liber J."/>
            <person name="Desiro A."/>
            <person name="Na H."/>
            <person name="Kennedy M."/>
            <person name="Barry K."/>
            <person name="Grigoriev I.V."/>
            <person name="Miller A.N."/>
            <person name="O'Donnell K."/>
            <person name="Stajich J.E."/>
            <person name="Bonito G."/>
        </authorList>
    </citation>
    <scope>NUCLEOTIDE SEQUENCE</scope>
    <source>
        <strain evidence="4">KOD1015</strain>
    </source>
</reference>
<dbReference type="Proteomes" id="UP000780801">
    <property type="component" value="Unassembled WGS sequence"/>
</dbReference>
<feature type="repeat" description="PPR" evidence="1">
    <location>
        <begin position="352"/>
        <end position="386"/>
    </location>
</feature>
<protein>
    <recommendedName>
        <fullName evidence="6">Pentatricopeptide repeat protein</fullName>
    </recommendedName>
</protein>
<dbReference type="Gene3D" id="1.25.40.10">
    <property type="entry name" value="Tetratricopeptide repeat domain"/>
    <property type="match status" value="4"/>
</dbReference>
<evidence type="ECO:0000313" key="4">
    <source>
        <dbReference type="EMBL" id="KAF9581879.1"/>
    </source>
</evidence>
<dbReference type="Pfam" id="PF13812">
    <property type="entry name" value="PPR_3"/>
    <property type="match status" value="2"/>
</dbReference>
<organism evidence="4 5">
    <name type="scientific">Lunasporangiospora selenospora</name>
    <dbReference type="NCBI Taxonomy" id="979761"/>
    <lineage>
        <taxon>Eukaryota</taxon>
        <taxon>Fungi</taxon>
        <taxon>Fungi incertae sedis</taxon>
        <taxon>Mucoromycota</taxon>
        <taxon>Mortierellomycotina</taxon>
        <taxon>Mortierellomycetes</taxon>
        <taxon>Mortierellales</taxon>
        <taxon>Mortierellaceae</taxon>
        <taxon>Lunasporangiospora</taxon>
    </lineage>
</organism>
<dbReference type="InterPro" id="IPR002885">
    <property type="entry name" value="PPR_rpt"/>
</dbReference>
<dbReference type="PANTHER" id="PTHR47938">
    <property type="entry name" value="RESPIRATORY COMPLEX I CHAPERONE (CIA84), PUTATIVE (AFU_ORTHOLOGUE AFUA_2G06020)-RELATED"/>
    <property type="match status" value="1"/>
</dbReference>
<feature type="compositionally biased region" description="Basic and acidic residues" evidence="3">
    <location>
        <begin position="860"/>
        <end position="876"/>
    </location>
</feature>
<dbReference type="Pfam" id="PF13041">
    <property type="entry name" value="PPR_2"/>
    <property type="match status" value="1"/>
</dbReference>
<feature type="region of interest" description="Disordered" evidence="3">
    <location>
        <begin position="100"/>
        <end position="121"/>
    </location>
</feature>
<feature type="region of interest" description="Disordered" evidence="3">
    <location>
        <begin position="558"/>
        <end position="583"/>
    </location>
</feature>
<keyword evidence="5" id="KW-1185">Reference proteome</keyword>
<feature type="region of interest" description="Disordered" evidence="3">
    <location>
        <begin position="175"/>
        <end position="199"/>
    </location>
</feature>
<evidence type="ECO:0008006" key="6">
    <source>
        <dbReference type="Google" id="ProtNLM"/>
    </source>
</evidence>
<evidence type="ECO:0000256" key="3">
    <source>
        <dbReference type="SAM" id="MobiDB-lite"/>
    </source>
</evidence>
<feature type="compositionally biased region" description="Basic and acidic residues" evidence="3">
    <location>
        <begin position="822"/>
        <end position="834"/>
    </location>
</feature>
<accession>A0A9P6FUS2</accession>
<dbReference type="GO" id="GO:0003729">
    <property type="term" value="F:mRNA binding"/>
    <property type="evidence" value="ECO:0007669"/>
    <property type="project" value="TreeGrafter"/>
</dbReference>
<dbReference type="InterPro" id="IPR011990">
    <property type="entry name" value="TPR-like_helical_dom_sf"/>
</dbReference>
<keyword evidence="2" id="KW-0175">Coiled coil</keyword>
<feature type="compositionally biased region" description="Basic and acidic residues" evidence="3">
    <location>
        <begin position="558"/>
        <end position="578"/>
    </location>
</feature>
<comment type="caution">
    <text evidence="4">The sequence shown here is derived from an EMBL/GenBank/DDBJ whole genome shotgun (WGS) entry which is preliminary data.</text>
</comment>
<dbReference type="AlphaFoldDB" id="A0A9P6FUS2"/>
<feature type="repeat" description="PPR" evidence="1">
    <location>
        <begin position="248"/>
        <end position="282"/>
    </location>
</feature>
<name>A0A9P6FUS2_9FUNG</name>
<evidence type="ECO:0000256" key="1">
    <source>
        <dbReference type="PROSITE-ProRule" id="PRU00708"/>
    </source>
</evidence>
<dbReference type="NCBIfam" id="TIGR00756">
    <property type="entry name" value="PPR"/>
    <property type="match status" value="2"/>
</dbReference>
<sequence length="893" mass="101912">MSQLTTLFSRRAVIASKPCQNSVLLSTSRHYLNLRHYSRKRKTNLQVATEELERDIRQLEQSIVDFERKLSARKSAEASIRESDARSNAARNVYESIKSPITQEGASSSTPGLKAIGARPGPYAQSALPETFLRDLKLTFTDTRGARQSKIQQIQSEILSSESRILPSAIALDDLQGEDSTPQPDQSLEIPTPAEATTTETDGMTLEHIKKIDIERWNQLIYVNALEGNVNNVEETMRLMEELGIEPDLETFDYLMEAYYFAGNLEKAQGVIETMLKSSLVPTISAFNSLLKIHVKQRDLTGAFKVFEALKEHHRPNTEVFTTLVRGCLRAGEFDLGWKVFNQMQVSGATPSESTYSLMIHACAKTDQVEKALDIFRSYPSRKLQPTDITFNCLIHACAVRPEYFVTAFALLNEMETVYGFEADILTYNTLLFACSKKRDLITARRIFQKVIQLDSEGALELDGVTVSNFLWCITEWKDLDTHHRNYKHKLWMKKQQQIEPSQEQPISALEDNTAEKSIAPRPAYFVLSSKPPKDETEALAEGESVFSWFLSRSAERSPFTEDSTEARTEADQTRDNSEDSLENEGSVVVAPKFLNHLPKVSAASQVRTRVLNAYLGMIVRHQDPEKATEIYRNYYDHFGRVRDSWTHSIMLEWCYTWKDVRLGTEVFRNWRAWRESTGLLTDKRTRKADYKCYRLMINLLARTNHLDESIALLEELSIAATPTNTRLRAEISSASKQKAIEGTFSESSTTTELENEEELSESLAFLQPIKEETVLPIHPKLKDFALVYNKTWAFEDVAARKLVLRLCHGSVDNLYSSTTRSAKEGDANDEEAKSPAAVPSRDKVRERYERSQRKTSIKWKGEHPQEKGFYMSDRRFRELDRDAASRNQGRRR</sequence>
<gene>
    <name evidence="4" type="ORF">BGW38_000941</name>
</gene>
<feature type="compositionally biased region" description="Polar residues" evidence="3">
    <location>
        <begin position="100"/>
        <end position="111"/>
    </location>
</feature>
<proteinExistence type="predicted"/>
<dbReference type="PROSITE" id="PS51375">
    <property type="entry name" value="PPR"/>
    <property type="match status" value="3"/>
</dbReference>
<feature type="compositionally biased region" description="Basic and acidic residues" evidence="3">
    <location>
        <begin position="841"/>
        <end position="853"/>
    </location>
</feature>
<evidence type="ECO:0000313" key="5">
    <source>
        <dbReference type="Proteomes" id="UP000780801"/>
    </source>
</evidence>
<dbReference type="OrthoDB" id="5588846at2759"/>
<feature type="region of interest" description="Disordered" evidence="3">
    <location>
        <begin position="820"/>
        <end position="876"/>
    </location>
</feature>
<feature type="coiled-coil region" evidence="2">
    <location>
        <begin position="42"/>
        <end position="69"/>
    </location>
</feature>
<dbReference type="PANTHER" id="PTHR47938:SF35">
    <property type="entry name" value="PENTATRICOPEPTIDE REPEAT-CONTAINING PROTEIN 4, MITOCHONDRIAL-RELATED"/>
    <property type="match status" value="1"/>
</dbReference>